<evidence type="ECO:0000256" key="2">
    <source>
        <dbReference type="ARBA" id="ARBA00022782"/>
    </source>
</evidence>
<evidence type="ECO:0000313" key="7">
    <source>
        <dbReference type="Proteomes" id="UP000636709"/>
    </source>
</evidence>
<gene>
    <name evidence="6" type="ORF">HU200_022667</name>
</gene>
<name>A0A835C2G5_9POAL</name>
<protein>
    <recommendedName>
        <fullName evidence="4">FRIGIDA-like protein</fullName>
    </recommendedName>
</protein>
<feature type="compositionally biased region" description="Basic and acidic residues" evidence="5">
    <location>
        <begin position="238"/>
        <end position="265"/>
    </location>
</feature>
<feature type="compositionally biased region" description="Low complexity" evidence="5">
    <location>
        <begin position="80"/>
        <end position="90"/>
    </location>
</feature>
<dbReference type="PANTHER" id="PTHR31791:SF47">
    <property type="entry name" value="INACTIVE FRIGIDA-LIKE PROTEIN 2"/>
    <property type="match status" value="1"/>
</dbReference>
<feature type="compositionally biased region" description="Low complexity" evidence="5">
    <location>
        <begin position="626"/>
        <end position="636"/>
    </location>
</feature>
<evidence type="ECO:0000256" key="1">
    <source>
        <dbReference type="ARBA" id="ARBA00008956"/>
    </source>
</evidence>
<dbReference type="GO" id="GO:0009908">
    <property type="term" value="P:flower development"/>
    <property type="evidence" value="ECO:0007669"/>
    <property type="project" value="UniProtKB-KW"/>
</dbReference>
<dbReference type="PANTHER" id="PTHR31791">
    <property type="entry name" value="FRIGIDA-LIKE PROTEIN 3-RELATED"/>
    <property type="match status" value="1"/>
</dbReference>
<evidence type="ECO:0000256" key="4">
    <source>
        <dbReference type="RuleBase" id="RU364012"/>
    </source>
</evidence>
<accession>A0A835C2G5</accession>
<feature type="compositionally biased region" description="Basic residues" evidence="5">
    <location>
        <begin position="697"/>
        <end position="716"/>
    </location>
</feature>
<dbReference type="OrthoDB" id="1166059at2759"/>
<keyword evidence="3 4" id="KW-0287">Flowering</keyword>
<dbReference type="Proteomes" id="UP000636709">
    <property type="component" value="Unassembled WGS sequence"/>
</dbReference>
<proteinExistence type="inferred from homology"/>
<dbReference type="InterPro" id="IPR012474">
    <property type="entry name" value="Frigida"/>
</dbReference>
<keyword evidence="4" id="KW-0217">Developmental protein</keyword>
<dbReference type="AlphaFoldDB" id="A0A835C2G5"/>
<keyword evidence="2 4" id="KW-0221">Differentiation</keyword>
<feature type="region of interest" description="Disordered" evidence="5">
    <location>
        <begin position="624"/>
        <end position="738"/>
    </location>
</feature>
<feature type="compositionally biased region" description="Basic and acidic residues" evidence="5">
    <location>
        <begin position="668"/>
        <end position="696"/>
    </location>
</feature>
<comment type="caution">
    <text evidence="6">The sequence shown here is derived from an EMBL/GenBank/DDBJ whole genome shotgun (WGS) entry which is preliminary data.</text>
</comment>
<sequence>MPWPGADHPPPAEMTVAELGAAVAALPGMRDALREAFDRLAACSPTPLPFVWADLDAHVSSLQSSILLRFRQVRALEAARGAPAAAAPGETRGGRTRENLEEEDEDEEEVMVEEEKEEVLEVEDVVEEQEVEEVVEVEEEVVEEEEDEVVEEQEVEEVAVGEFVEEEEKGDEEMQEADNEEADDEMGKDGKDEKTAREVLQEKKVEDLADDRIGNDIMVAADEQYADQEMQSTEQVANEERQITEDADKSSQDKEHDPNMEEGKTTEGTNKSPKAKEEDANMEDEQDIDMEEALNKNASAMPCKEEACGVKQKEEEDLEAHKGQEGAKNGMLEETTVANEMSLDQARSLPVGFNDHTASCANMDAQRLVKLLFTNTGLNSELHAALHHAPDAAALALHMVELFLHDKMLKTNKAWVNCVGLIRMVPVVVTKLSADTIEQAKLLAKDWKEMIDNSENCTVLGNLASWGFLYFLISYNIVSEFETKEVFRLFGTMPRKQQKMNYAMLLKGLQLTDRIPELMDYLIENGQQMDVLYWARIFNLVDKYPPVSLLKGYIEKAKQTAIETSQKTSQSLSVVIKELDNLRRAQDLADQHITDSSLSTSIKEEINNLLGEFGKRKQSLAKRSLAKSCTASTSKSKQQHTEGSKKHKKEDGHHEGQESQQQRQQSKPGEKLEKKLDKPQQKQQQKQEYKPHDKQQQSKKQKQSNKQHAKQPRQHTPKLPARASPAAQNAPLRGHFRHPPYVATDGVYPGYPAQPGGYCVPLFAPQLGAPENIGFFNPFYPHPEFYP</sequence>
<feature type="compositionally biased region" description="Acidic residues" evidence="5">
    <location>
        <begin position="100"/>
        <end position="184"/>
    </location>
</feature>
<feature type="region of interest" description="Disordered" evidence="5">
    <location>
        <begin position="80"/>
        <end position="285"/>
    </location>
</feature>
<feature type="compositionally biased region" description="Basic and acidic residues" evidence="5">
    <location>
        <begin position="185"/>
        <end position="214"/>
    </location>
</feature>
<dbReference type="Pfam" id="PF07899">
    <property type="entry name" value="Frigida"/>
    <property type="match status" value="1"/>
</dbReference>
<comment type="similarity">
    <text evidence="1 4">Belongs to the Frigida family.</text>
</comment>
<evidence type="ECO:0000313" key="6">
    <source>
        <dbReference type="EMBL" id="KAF8722040.1"/>
    </source>
</evidence>
<feature type="compositionally biased region" description="Basic and acidic residues" evidence="5">
    <location>
        <begin position="639"/>
        <end position="657"/>
    </location>
</feature>
<dbReference type="EMBL" id="JACEFO010001677">
    <property type="protein sequence ID" value="KAF8722040.1"/>
    <property type="molecule type" value="Genomic_DNA"/>
</dbReference>
<keyword evidence="7" id="KW-1185">Reference proteome</keyword>
<organism evidence="6 7">
    <name type="scientific">Digitaria exilis</name>
    <dbReference type="NCBI Taxonomy" id="1010633"/>
    <lineage>
        <taxon>Eukaryota</taxon>
        <taxon>Viridiplantae</taxon>
        <taxon>Streptophyta</taxon>
        <taxon>Embryophyta</taxon>
        <taxon>Tracheophyta</taxon>
        <taxon>Spermatophyta</taxon>
        <taxon>Magnoliopsida</taxon>
        <taxon>Liliopsida</taxon>
        <taxon>Poales</taxon>
        <taxon>Poaceae</taxon>
        <taxon>PACMAD clade</taxon>
        <taxon>Panicoideae</taxon>
        <taxon>Panicodae</taxon>
        <taxon>Paniceae</taxon>
        <taxon>Anthephorinae</taxon>
        <taxon>Digitaria</taxon>
    </lineage>
</organism>
<reference evidence="6" key="1">
    <citation type="submission" date="2020-07" db="EMBL/GenBank/DDBJ databases">
        <title>Genome sequence and genetic diversity analysis of an under-domesticated orphan crop, white fonio (Digitaria exilis).</title>
        <authorList>
            <person name="Bennetzen J.L."/>
            <person name="Chen S."/>
            <person name="Ma X."/>
            <person name="Wang X."/>
            <person name="Yssel A.E.J."/>
            <person name="Chaluvadi S.R."/>
            <person name="Johnson M."/>
            <person name="Gangashetty P."/>
            <person name="Hamidou F."/>
            <person name="Sanogo M.D."/>
            <person name="Zwaenepoel A."/>
            <person name="Wallace J."/>
            <person name="Van De Peer Y."/>
            <person name="Van Deynze A."/>
        </authorList>
    </citation>
    <scope>NUCLEOTIDE SEQUENCE</scope>
    <source>
        <tissue evidence="6">Leaves</tissue>
    </source>
</reference>
<evidence type="ECO:0000256" key="5">
    <source>
        <dbReference type="SAM" id="MobiDB-lite"/>
    </source>
</evidence>
<evidence type="ECO:0000256" key="3">
    <source>
        <dbReference type="ARBA" id="ARBA00023089"/>
    </source>
</evidence>
<dbReference type="GO" id="GO:0030154">
    <property type="term" value="P:cell differentiation"/>
    <property type="evidence" value="ECO:0007669"/>
    <property type="project" value="UniProtKB-KW"/>
</dbReference>